<evidence type="ECO:0000256" key="3">
    <source>
        <dbReference type="ARBA" id="ARBA00022692"/>
    </source>
</evidence>
<accession>A0ABQ8UJ21</accession>
<keyword evidence="3 7" id="KW-0812">Transmembrane</keyword>
<protein>
    <recommendedName>
        <fullName evidence="10">Gamma-secretase subunit PEN-2</fullName>
    </recommendedName>
</protein>
<proteinExistence type="inferred from homology"/>
<feature type="transmembrane region" description="Helical" evidence="7">
    <location>
        <begin position="20"/>
        <end position="40"/>
    </location>
</feature>
<evidence type="ECO:0000256" key="6">
    <source>
        <dbReference type="ARBA" id="ARBA00023136"/>
    </source>
</evidence>
<keyword evidence="9" id="KW-1185">Reference proteome</keyword>
<dbReference type="Pfam" id="PF10251">
    <property type="entry name" value="PEN-2"/>
    <property type="match status" value="1"/>
</dbReference>
<dbReference type="Proteomes" id="UP001141327">
    <property type="component" value="Unassembled WGS sequence"/>
</dbReference>
<comment type="similarity">
    <text evidence="2">Belongs to the PEN-2 family.</text>
</comment>
<dbReference type="InterPro" id="IPR019379">
    <property type="entry name" value="Gamma_Secretase_Asp_P_PEN2"/>
</dbReference>
<comment type="subcellular location">
    <subcellularLocation>
        <location evidence="1">Membrane</location>
        <topology evidence="1">Multi-pass membrane protein</topology>
    </subcellularLocation>
</comment>
<keyword evidence="4" id="KW-0914">Notch signaling pathway</keyword>
<organism evidence="8 9">
    <name type="scientific">Paratrimastix pyriformis</name>
    <dbReference type="NCBI Taxonomy" id="342808"/>
    <lineage>
        <taxon>Eukaryota</taxon>
        <taxon>Metamonada</taxon>
        <taxon>Preaxostyla</taxon>
        <taxon>Paratrimastigidae</taxon>
        <taxon>Paratrimastix</taxon>
    </lineage>
</organism>
<evidence type="ECO:0000313" key="9">
    <source>
        <dbReference type="Proteomes" id="UP001141327"/>
    </source>
</evidence>
<dbReference type="PANTHER" id="PTHR16318:SF0">
    <property type="entry name" value="GAMMA-SECRETASE SUBUNIT PEN-2"/>
    <property type="match status" value="1"/>
</dbReference>
<name>A0ABQ8UJ21_9EUKA</name>
<evidence type="ECO:0000256" key="5">
    <source>
        <dbReference type="ARBA" id="ARBA00022989"/>
    </source>
</evidence>
<evidence type="ECO:0000256" key="1">
    <source>
        <dbReference type="ARBA" id="ARBA00004141"/>
    </source>
</evidence>
<sequence>MFSEQSLETPEKRLQIARRLWFLGFLLLPWCWLLNVVLFWKEAKTVPEMKKHVRRSLIGFIIVTILSLAWMFTFGFLQDMLGDFGFYLAINRPPSWHS</sequence>
<evidence type="ECO:0000256" key="7">
    <source>
        <dbReference type="SAM" id="Phobius"/>
    </source>
</evidence>
<keyword evidence="6 7" id="KW-0472">Membrane</keyword>
<comment type="caution">
    <text evidence="8">The sequence shown here is derived from an EMBL/GenBank/DDBJ whole genome shotgun (WGS) entry which is preliminary data.</text>
</comment>
<evidence type="ECO:0000256" key="4">
    <source>
        <dbReference type="ARBA" id="ARBA00022976"/>
    </source>
</evidence>
<keyword evidence="5 7" id="KW-1133">Transmembrane helix</keyword>
<feature type="transmembrane region" description="Helical" evidence="7">
    <location>
        <begin position="56"/>
        <end position="77"/>
    </location>
</feature>
<evidence type="ECO:0008006" key="10">
    <source>
        <dbReference type="Google" id="ProtNLM"/>
    </source>
</evidence>
<evidence type="ECO:0000256" key="2">
    <source>
        <dbReference type="ARBA" id="ARBA00009607"/>
    </source>
</evidence>
<dbReference type="PANTHER" id="PTHR16318">
    <property type="entry name" value="GAMMA-SECRETASE SUBUNIT PEN-2"/>
    <property type="match status" value="1"/>
</dbReference>
<evidence type="ECO:0000313" key="8">
    <source>
        <dbReference type="EMBL" id="KAJ4459221.1"/>
    </source>
</evidence>
<gene>
    <name evidence="8" type="ORF">PAPYR_4746</name>
</gene>
<dbReference type="EMBL" id="JAPMOS010000021">
    <property type="protein sequence ID" value="KAJ4459221.1"/>
    <property type="molecule type" value="Genomic_DNA"/>
</dbReference>
<reference evidence="8" key="1">
    <citation type="journal article" date="2022" name="bioRxiv">
        <title>Genomics of Preaxostyla Flagellates Illuminates Evolutionary Transitions and the Path Towards Mitochondrial Loss.</title>
        <authorList>
            <person name="Novak L.V.F."/>
            <person name="Treitli S.C."/>
            <person name="Pyrih J."/>
            <person name="Halakuc P."/>
            <person name="Pipaliya S.V."/>
            <person name="Vacek V."/>
            <person name="Brzon O."/>
            <person name="Soukal P."/>
            <person name="Eme L."/>
            <person name="Dacks J.B."/>
            <person name="Karnkowska A."/>
            <person name="Elias M."/>
            <person name="Hampl V."/>
        </authorList>
    </citation>
    <scope>NUCLEOTIDE SEQUENCE</scope>
    <source>
        <strain evidence="8">RCP-MX</strain>
    </source>
</reference>